<gene>
    <name evidence="8" type="ORF">COMA2_60004</name>
</gene>
<dbReference type="AlphaFoldDB" id="A0A0S4LRZ8"/>
<reference evidence="9" key="1">
    <citation type="submission" date="2015-10" db="EMBL/GenBank/DDBJ databases">
        <authorList>
            <person name="Luecker S."/>
            <person name="Luecker S."/>
        </authorList>
    </citation>
    <scope>NUCLEOTIDE SEQUENCE [LARGE SCALE GENOMIC DNA]</scope>
</reference>
<dbReference type="GO" id="GO:0015483">
    <property type="term" value="F:long-chain fatty acid transporting porin activity"/>
    <property type="evidence" value="ECO:0007669"/>
    <property type="project" value="TreeGrafter"/>
</dbReference>
<keyword evidence="9" id="KW-1185">Reference proteome</keyword>
<keyword evidence="5" id="KW-0732">Signal</keyword>
<dbReference type="PANTHER" id="PTHR35093">
    <property type="entry name" value="OUTER MEMBRANE PROTEIN NMB0088-RELATED"/>
    <property type="match status" value="1"/>
</dbReference>
<evidence type="ECO:0000256" key="3">
    <source>
        <dbReference type="ARBA" id="ARBA00022452"/>
    </source>
</evidence>
<evidence type="ECO:0000256" key="7">
    <source>
        <dbReference type="ARBA" id="ARBA00023237"/>
    </source>
</evidence>
<proteinExistence type="inferred from homology"/>
<dbReference type="Gene3D" id="2.40.160.60">
    <property type="entry name" value="Outer membrane protein transport protein (OMPP1/FadL/TodX)"/>
    <property type="match status" value="1"/>
</dbReference>
<evidence type="ECO:0000256" key="1">
    <source>
        <dbReference type="ARBA" id="ARBA00004571"/>
    </source>
</evidence>
<comment type="subcellular location">
    <subcellularLocation>
        <location evidence="1">Cell outer membrane</location>
        <topology evidence="1">Multi-pass membrane protein</topology>
    </subcellularLocation>
</comment>
<keyword evidence="3" id="KW-1134">Transmembrane beta strand</keyword>
<evidence type="ECO:0000313" key="9">
    <source>
        <dbReference type="Proteomes" id="UP000198736"/>
    </source>
</evidence>
<dbReference type="OrthoDB" id="9922at2"/>
<dbReference type="PANTHER" id="PTHR35093:SF8">
    <property type="entry name" value="OUTER MEMBRANE PROTEIN NMB0088-RELATED"/>
    <property type="match status" value="1"/>
</dbReference>
<keyword evidence="4" id="KW-0812">Transmembrane</keyword>
<name>A0A0S4LRZ8_9BACT</name>
<dbReference type="SUPFAM" id="SSF56935">
    <property type="entry name" value="Porins"/>
    <property type="match status" value="1"/>
</dbReference>
<dbReference type="Pfam" id="PF03349">
    <property type="entry name" value="Toluene_X"/>
    <property type="match status" value="1"/>
</dbReference>
<dbReference type="Proteomes" id="UP000198736">
    <property type="component" value="Unassembled WGS sequence"/>
</dbReference>
<evidence type="ECO:0000256" key="4">
    <source>
        <dbReference type="ARBA" id="ARBA00022692"/>
    </source>
</evidence>
<evidence type="ECO:0000256" key="6">
    <source>
        <dbReference type="ARBA" id="ARBA00023136"/>
    </source>
</evidence>
<accession>A0A0S4LRZ8</accession>
<dbReference type="InterPro" id="IPR005017">
    <property type="entry name" value="OMPP1/FadL/TodX"/>
</dbReference>
<keyword evidence="6" id="KW-0472">Membrane</keyword>
<dbReference type="GO" id="GO:0009279">
    <property type="term" value="C:cell outer membrane"/>
    <property type="evidence" value="ECO:0007669"/>
    <property type="project" value="UniProtKB-SubCell"/>
</dbReference>
<organism evidence="8 9">
    <name type="scientific">Candidatus Nitrospira nitrificans</name>
    <dbReference type="NCBI Taxonomy" id="1742973"/>
    <lineage>
        <taxon>Bacteria</taxon>
        <taxon>Pseudomonadati</taxon>
        <taxon>Nitrospirota</taxon>
        <taxon>Nitrospiria</taxon>
        <taxon>Nitrospirales</taxon>
        <taxon>Nitrospiraceae</taxon>
        <taxon>Nitrospira</taxon>
    </lineage>
</organism>
<dbReference type="STRING" id="1742973.COMA2_60004"/>
<evidence type="ECO:0000313" key="8">
    <source>
        <dbReference type="EMBL" id="CUS38820.1"/>
    </source>
</evidence>
<keyword evidence="7" id="KW-0998">Cell outer membrane</keyword>
<evidence type="ECO:0000256" key="2">
    <source>
        <dbReference type="ARBA" id="ARBA00008163"/>
    </source>
</evidence>
<dbReference type="EMBL" id="CZPZ01000033">
    <property type="protein sequence ID" value="CUS38820.1"/>
    <property type="molecule type" value="Genomic_DNA"/>
</dbReference>
<comment type="similarity">
    <text evidence="2">Belongs to the OmpP1/FadL family.</text>
</comment>
<protein>
    <submittedName>
        <fullName evidence="8">Long-chain fatty acid outer membrane transporter</fullName>
    </submittedName>
</protein>
<sequence>MRADRDTSQALRKHLQRLLPLSIVLFILLDWSSVVRADGIRNPFQGAAAIAQGNAFAAQADDPTAVFYNPAGMTQLHGVQHTAGVQFLNVNTHFTSPTGVSTRNDQPFPVGLPPPGQLFITANLKGLGVRALGDLSVGLGLQNLFGFAAKYPRNGPFASAVTFAQFPLIDIKPTFAYKVTDRLSVGLGADVFTL</sequence>
<dbReference type="RefSeq" id="WP_090900901.1">
    <property type="nucleotide sequence ID" value="NZ_CZPZ01000033.1"/>
</dbReference>
<evidence type="ECO:0000256" key="5">
    <source>
        <dbReference type="ARBA" id="ARBA00022729"/>
    </source>
</evidence>